<reference evidence="2 3" key="1">
    <citation type="submission" date="2010-03" db="EMBL/GenBank/DDBJ databases">
        <authorList>
            <consortium name="The Broad Institute Genome Sequencing Platform"/>
            <person name="Ward D."/>
            <person name="Earl A."/>
            <person name="Feldgarden M."/>
            <person name="Gevers D."/>
            <person name="Young S."/>
            <person name="Zeng Q."/>
            <person name="Koehrsen M."/>
            <person name="Alvarado L."/>
            <person name="Berlin A.M."/>
            <person name="Borenstein D."/>
            <person name="Chapman S.B."/>
            <person name="Chen Z."/>
            <person name="Engels R."/>
            <person name="Freedman E."/>
            <person name="Gellesch M."/>
            <person name="Goldberg J."/>
            <person name="Griggs A."/>
            <person name="Gujja S."/>
            <person name="Heilman E.R."/>
            <person name="Heiman D.I."/>
            <person name="Hepburn T.A."/>
            <person name="Howarth C."/>
            <person name="Jen D."/>
            <person name="Larson L."/>
            <person name="Mehta T."/>
            <person name="Park D."/>
            <person name="Pearson M."/>
            <person name="Richards J."/>
            <person name="Roberts A."/>
            <person name="Saif S."/>
            <person name="Shea T.D."/>
            <person name="Shenoy N."/>
            <person name="Sisk P."/>
            <person name="Stolte C."/>
            <person name="Sykes S.N."/>
            <person name="Walk T."/>
            <person name="White J."/>
            <person name="Yandava C."/>
            <person name="Izard J."/>
            <person name="Baranova O.V."/>
            <person name="Blanton J.M."/>
            <person name="Tanner A.C."/>
            <person name="Dewhirst F."/>
            <person name="Haas B."/>
            <person name="Nusbaum C."/>
            <person name="Birren B."/>
        </authorList>
    </citation>
    <scope>NUCLEOTIDE SEQUENCE [LARGE SCALE GENOMIC DNA]</scope>
    <source>
        <strain evidence="2 3">ATCC 29453</strain>
    </source>
</reference>
<dbReference type="RefSeq" id="WP_002642299.1">
    <property type="nucleotide sequence ID" value="NZ_CP019448.1"/>
</dbReference>
<dbReference type="AlphaFoldDB" id="V9HBR1"/>
<dbReference type="Proteomes" id="UP000017813">
    <property type="component" value="Unassembled WGS sequence"/>
</dbReference>
<name>V9HBR1_9NEIS</name>
<reference evidence="2 3" key="2">
    <citation type="submission" date="2011-10" db="EMBL/GenBank/DDBJ databases">
        <title>The Genome Sequence of Simonsiella muelleri ATCC 29453.</title>
        <authorList>
            <consortium name="The Broad Institute Genome Sequencing Platform"/>
            <consortium name="The Broad Institute Genome Sequencing Center for Infectious Disease"/>
            <person name="Earl A."/>
            <person name="Ward D."/>
            <person name="Feldgarden M."/>
            <person name="Gevers D."/>
            <person name="Izard J."/>
            <person name="Baranova O.V."/>
            <person name="Blanton J.M."/>
            <person name="Tanner A.C."/>
            <person name="Dewhirst F."/>
            <person name="Young S.K."/>
            <person name="Zeng Q."/>
            <person name="Gargeya S."/>
            <person name="Fitzgerald M."/>
            <person name="Haas B."/>
            <person name="Abouelleil A."/>
            <person name="Alvarado L."/>
            <person name="Arachchi H.M."/>
            <person name="Berlin A."/>
            <person name="Brown A."/>
            <person name="Chapman S.B."/>
            <person name="Chen Z."/>
            <person name="Dunbar C."/>
            <person name="Freedman E."/>
            <person name="Gearin G."/>
            <person name="Goldberg J."/>
            <person name="Griggs A."/>
            <person name="Gujja S."/>
            <person name="Heiman D."/>
            <person name="Howarth C."/>
            <person name="Larson L."/>
            <person name="Lui A."/>
            <person name="MacDonald P.J.P."/>
            <person name="Montmayeur A."/>
            <person name="Murphy C."/>
            <person name="Neiman D."/>
            <person name="Pearson M."/>
            <person name="Priest M."/>
            <person name="Roberts A."/>
            <person name="Saif S."/>
            <person name="Shea T."/>
            <person name="Shenoy N."/>
            <person name="Sisk P."/>
            <person name="Stolte C."/>
            <person name="Sykes S."/>
            <person name="Wortman J."/>
            <person name="Nusbaum C."/>
            <person name="Birren B."/>
        </authorList>
    </citation>
    <scope>NUCLEOTIDE SEQUENCE [LARGE SCALE GENOMIC DNA]</scope>
    <source>
        <strain evidence="2 3">ATCC 29453</strain>
    </source>
</reference>
<feature type="signal peptide" evidence="1">
    <location>
        <begin position="1"/>
        <end position="18"/>
    </location>
</feature>
<sequence>MKKLLLISLLFFSTYIYANKPTYPYGEHLVFLEPGVVAWGVITSNNSAWITFLHAKPKKLNRSSKYYNVHRIYFSASCGSQLIQGKDQIFYYAKHTDLSGTQYPISSTHIHSITPPSYAVESMNVIPNTVSENIYNLICYGSPIPNFNHFR</sequence>
<organism evidence="2 3">
    <name type="scientific">Simonsiella muelleri ATCC 29453</name>
    <dbReference type="NCBI Taxonomy" id="641147"/>
    <lineage>
        <taxon>Bacteria</taxon>
        <taxon>Pseudomonadati</taxon>
        <taxon>Pseudomonadota</taxon>
        <taxon>Betaproteobacteria</taxon>
        <taxon>Neisseriales</taxon>
        <taxon>Neisseriaceae</taxon>
        <taxon>Simonsiella</taxon>
    </lineage>
</organism>
<evidence type="ECO:0000313" key="2">
    <source>
        <dbReference type="EMBL" id="EFG30650.1"/>
    </source>
</evidence>
<gene>
    <name evidence="2" type="ORF">HMPREF9021_01620</name>
</gene>
<dbReference type="HOGENOM" id="CLU_1730163_0_0_4"/>
<evidence type="ECO:0000313" key="3">
    <source>
        <dbReference type="Proteomes" id="UP000017813"/>
    </source>
</evidence>
<keyword evidence="3" id="KW-1185">Reference proteome</keyword>
<feature type="chain" id="PRO_5004777337" evidence="1">
    <location>
        <begin position="19"/>
        <end position="151"/>
    </location>
</feature>
<accession>V9HBR1</accession>
<dbReference type="EMBL" id="ADCY02000043">
    <property type="protein sequence ID" value="EFG30650.1"/>
    <property type="molecule type" value="Genomic_DNA"/>
</dbReference>
<proteinExistence type="predicted"/>
<protein>
    <submittedName>
        <fullName evidence="2">Uncharacterized protein</fullName>
    </submittedName>
</protein>
<evidence type="ECO:0000256" key="1">
    <source>
        <dbReference type="SAM" id="SignalP"/>
    </source>
</evidence>
<comment type="caution">
    <text evidence="2">The sequence shown here is derived from an EMBL/GenBank/DDBJ whole genome shotgun (WGS) entry which is preliminary data.</text>
</comment>
<keyword evidence="1" id="KW-0732">Signal</keyword>